<comment type="subcellular location">
    <subcellularLocation>
        <location evidence="1">Membrane</location>
        <topology evidence="1">Multi-pass membrane protein</topology>
    </subcellularLocation>
</comment>
<dbReference type="GO" id="GO:0033229">
    <property type="term" value="F:cysteine transmembrane transporter activity"/>
    <property type="evidence" value="ECO:0007669"/>
    <property type="project" value="TreeGrafter"/>
</dbReference>
<protein>
    <recommendedName>
        <fullName evidence="9">Major facilitator superfamily (MFS) profile domain-containing protein</fullName>
    </recommendedName>
</protein>
<gene>
    <name evidence="7" type="ORF">PENANT_c002G01841</name>
</gene>
<keyword evidence="2" id="KW-0813">Transport</keyword>
<dbReference type="PANTHER" id="PTHR43791:SF63">
    <property type="entry name" value="HIGH AFFINITY CYSTEINE TRANSPORTER"/>
    <property type="match status" value="1"/>
</dbReference>
<dbReference type="AlphaFoldDB" id="A0A1V6QKE6"/>
<evidence type="ECO:0000256" key="6">
    <source>
        <dbReference type="SAM" id="Phobius"/>
    </source>
</evidence>
<comment type="caution">
    <text evidence="7">The sequence shown here is derived from an EMBL/GenBank/DDBJ whole genome shotgun (WGS) entry which is preliminary data.</text>
</comment>
<dbReference type="Proteomes" id="UP000191672">
    <property type="component" value="Unassembled WGS sequence"/>
</dbReference>
<keyword evidence="3 6" id="KW-0812">Transmembrane</keyword>
<evidence type="ECO:0000313" key="7">
    <source>
        <dbReference type="EMBL" id="OQD89675.1"/>
    </source>
</evidence>
<dbReference type="GO" id="GO:0016020">
    <property type="term" value="C:membrane"/>
    <property type="evidence" value="ECO:0007669"/>
    <property type="project" value="UniProtKB-SubCell"/>
</dbReference>
<reference evidence="8" key="1">
    <citation type="journal article" date="2017" name="Nat. Microbiol.">
        <title>Global analysis of biosynthetic gene clusters reveals vast potential of secondary metabolite production in Penicillium species.</title>
        <authorList>
            <person name="Nielsen J.C."/>
            <person name="Grijseels S."/>
            <person name="Prigent S."/>
            <person name="Ji B."/>
            <person name="Dainat J."/>
            <person name="Nielsen K.F."/>
            <person name="Frisvad J.C."/>
            <person name="Workman M."/>
            <person name="Nielsen J."/>
        </authorList>
    </citation>
    <scope>NUCLEOTIDE SEQUENCE [LARGE SCALE GENOMIC DNA]</scope>
    <source>
        <strain evidence="8">IBT 31811</strain>
    </source>
</reference>
<evidence type="ECO:0000256" key="2">
    <source>
        <dbReference type="ARBA" id="ARBA00022448"/>
    </source>
</evidence>
<evidence type="ECO:0008006" key="9">
    <source>
        <dbReference type="Google" id="ProtNLM"/>
    </source>
</evidence>
<feature type="transmembrane region" description="Helical" evidence="6">
    <location>
        <begin position="44"/>
        <end position="71"/>
    </location>
</feature>
<dbReference type="EMBL" id="MDYN01000002">
    <property type="protein sequence ID" value="OQD89675.1"/>
    <property type="molecule type" value="Genomic_DNA"/>
</dbReference>
<evidence type="ECO:0000256" key="5">
    <source>
        <dbReference type="ARBA" id="ARBA00023136"/>
    </source>
</evidence>
<sequence>MTTNKKDNEDILVDKEVAKYATDTAIHIDQATNKRLRRMIDKRVLVVMMFTYLIQTLDKGAMSFASIIGIMENAHLADNQVLPMVDHGRFANIILKSFDFSTWESQFLSMVIGAVTTITMVVSAYLDRKFYQII</sequence>
<evidence type="ECO:0000256" key="1">
    <source>
        <dbReference type="ARBA" id="ARBA00004141"/>
    </source>
</evidence>
<keyword evidence="5 6" id="KW-0472">Membrane</keyword>
<keyword evidence="4 6" id="KW-1133">Transmembrane helix</keyword>
<keyword evidence="8" id="KW-1185">Reference proteome</keyword>
<evidence type="ECO:0000256" key="3">
    <source>
        <dbReference type="ARBA" id="ARBA00022692"/>
    </source>
</evidence>
<dbReference type="STRING" id="416450.A0A1V6QKE6"/>
<feature type="transmembrane region" description="Helical" evidence="6">
    <location>
        <begin position="107"/>
        <end position="126"/>
    </location>
</feature>
<accession>A0A1V6QKE6</accession>
<dbReference type="PANTHER" id="PTHR43791">
    <property type="entry name" value="PERMEASE-RELATED"/>
    <property type="match status" value="1"/>
</dbReference>
<proteinExistence type="predicted"/>
<organism evidence="7 8">
    <name type="scientific">Penicillium antarcticum</name>
    <dbReference type="NCBI Taxonomy" id="416450"/>
    <lineage>
        <taxon>Eukaryota</taxon>
        <taxon>Fungi</taxon>
        <taxon>Dikarya</taxon>
        <taxon>Ascomycota</taxon>
        <taxon>Pezizomycotina</taxon>
        <taxon>Eurotiomycetes</taxon>
        <taxon>Eurotiomycetidae</taxon>
        <taxon>Eurotiales</taxon>
        <taxon>Aspergillaceae</taxon>
        <taxon>Penicillium</taxon>
    </lineage>
</organism>
<evidence type="ECO:0000256" key="4">
    <source>
        <dbReference type="ARBA" id="ARBA00022989"/>
    </source>
</evidence>
<evidence type="ECO:0000313" key="8">
    <source>
        <dbReference type="Proteomes" id="UP000191672"/>
    </source>
</evidence>
<name>A0A1V6QKE6_9EURO</name>